<dbReference type="AlphaFoldDB" id="A0A0G3GYS6"/>
<proteinExistence type="predicted"/>
<dbReference type="EMBL" id="CP011541">
    <property type="protein sequence ID" value="AKK04017.1"/>
    <property type="molecule type" value="Genomic_DNA"/>
</dbReference>
<evidence type="ECO:0000256" key="2">
    <source>
        <dbReference type="SAM" id="Phobius"/>
    </source>
</evidence>
<dbReference type="STRING" id="1050174.CEPID_10940"/>
<feature type="compositionally biased region" description="Low complexity" evidence="1">
    <location>
        <begin position="63"/>
        <end position="81"/>
    </location>
</feature>
<reference evidence="4 5" key="1">
    <citation type="submission" date="2015-05" db="EMBL/GenBank/DDBJ databases">
        <title>Complete genome sequence of Corynebacterium epidermidicanis DSM 45586, isolated from the skin of a dog suffering from pruritus.</title>
        <authorList>
            <person name="Ruckert C."/>
            <person name="Albersmeier A."/>
            <person name="Winkler A."/>
            <person name="Tauch A."/>
        </authorList>
    </citation>
    <scope>NUCLEOTIDE SEQUENCE [LARGE SCALE GENOMIC DNA]</scope>
    <source>
        <strain evidence="4 5">DSM 45586</strain>
    </source>
</reference>
<dbReference type="Proteomes" id="UP000035368">
    <property type="component" value="Chromosome"/>
</dbReference>
<feature type="transmembrane region" description="Helical" evidence="2">
    <location>
        <begin position="20"/>
        <end position="37"/>
    </location>
</feature>
<dbReference type="Gene3D" id="3.30.70.2390">
    <property type="match status" value="1"/>
</dbReference>
<evidence type="ECO:0000259" key="3">
    <source>
        <dbReference type="Pfam" id="PF13399"/>
    </source>
</evidence>
<dbReference type="Pfam" id="PF13399">
    <property type="entry name" value="LytR_C"/>
    <property type="match status" value="1"/>
</dbReference>
<dbReference type="PATRIC" id="fig|1050174.4.peg.2204"/>
<evidence type="ECO:0000256" key="1">
    <source>
        <dbReference type="SAM" id="MobiDB-lite"/>
    </source>
</evidence>
<keyword evidence="2" id="KW-1133">Transmembrane helix</keyword>
<evidence type="ECO:0000313" key="5">
    <source>
        <dbReference type="Proteomes" id="UP000035368"/>
    </source>
</evidence>
<organism evidence="4 5">
    <name type="scientific">Corynebacterium epidermidicanis</name>
    <dbReference type="NCBI Taxonomy" id="1050174"/>
    <lineage>
        <taxon>Bacteria</taxon>
        <taxon>Bacillati</taxon>
        <taxon>Actinomycetota</taxon>
        <taxon>Actinomycetes</taxon>
        <taxon>Mycobacteriales</taxon>
        <taxon>Corynebacteriaceae</taxon>
        <taxon>Corynebacterium</taxon>
    </lineage>
</organism>
<feature type="domain" description="LytR/CpsA/Psr regulator C-terminal" evidence="3">
    <location>
        <begin position="114"/>
        <end position="201"/>
    </location>
</feature>
<feature type="compositionally biased region" description="Low complexity" evidence="1">
    <location>
        <begin position="87"/>
        <end position="106"/>
    </location>
</feature>
<accession>A0A0G3GYS6</accession>
<keyword evidence="2" id="KW-0812">Transmembrane</keyword>
<feature type="region of interest" description="Disordered" evidence="1">
    <location>
        <begin position="44"/>
        <end position="108"/>
    </location>
</feature>
<dbReference type="KEGG" id="cei:CEPID_10940"/>
<dbReference type="InterPro" id="IPR027381">
    <property type="entry name" value="LytR/CpsA/Psr_C"/>
</dbReference>
<protein>
    <submittedName>
        <fullName evidence="4">LytR cell envelope-related transcriptional attenuator</fullName>
    </submittedName>
</protein>
<feature type="compositionally biased region" description="Polar residues" evidence="1">
    <location>
        <begin position="44"/>
        <end position="61"/>
    </location>
</feature>
<keyword evidence="2" id="KW-0472">Membrane</keyword>
<name>A0A0G3GYS6_9CORY</name>
<gene>
    <name evidence="4" type="ORF">CEPID_10940</name>
</gene>
<sequence>MSMNESPQAPEPSRIPIRGIAMILLAVAVLLLAWGVYSMTNSSGDNVVTKPKSVQTQQATGTPAPANQAPVNPAQTGQAPVTPAPATPATSNQAQASANPAVPAAGNDVDPTAVKIHALNNSTVQGLANRVADTLKKQGFSQVESGNFPNEVLPNSVVFYTPGNAAEQKAAEAIAYNLGIKAQPRNDSVKDTPAGVVLVITEELNR</sequence>
<keyword evidence="5" id="KW-1185">Reference proteome</keyword>
<evidence type="ECO:0000313" key="4">
    <source>
        <dbReference type="EMBL" id="AKK04017.1"/>
    </source>
</evidence>